<reference evidence="2" key="1">
    <citation type="submission" date="2017-07" db="EMBL/GenBank/DDBJ databases">
        <title>Taro Niue Genome Assembly and Annotation.</title>
        <authorList>
            <person name="Atibalentja N."/>
            <person name="Keating K."/>
            <person name="Fields C.J."/>
        </authorList>
    </citation>
    <scope>NUCLEOTIDE SEQUENCE</scope>
    <source>
        <strain evidence="2">Niue_2</strain>
        <tissue evidence="2">Leaf</tissue>
    </source>
</reference>
<evidence type="ECO:0000313" key="3">
    <source>
        <dbReference type="Proteomes" id="UP000652761"/>
    </source>
</evidence>
<feature type="compositionally biased region" description="Polar residues" evidence="1">
    <location>
        <begin position="103"/>
        <end position="135"/>
    </location>
</feature>
<gene>
    <name evidence="2" type="ORF">Taro_004877</name>
</gene>
<dbReference type="EMBL" id="NMUH01000134">
    <property type="protein sequence ID" value="MQL72542.1"/>
    <property type="molecule type" value="Genomic_DNA"/>
</dbReference>
<protein>
    <submittedName>
        <fullName evidence="2">Uncharacterized protein</fullName>
    </submittedName>
</protein>
<feature type="region of interest" description="Disordered" evidence="1">
    <location>
        <begin position="78"/>
        <end position="135"/>
    </location>
</feature>
<proteinExistence type="predicted"/>
<dbReference type="Proteomes" id="UP000652761">
    <property type="component" value="Unassembled WGS sequence"/>
</dbReference>
<dbReference type="AlphaFoldDB" id="A0A843TJF4"/>
<feature type="compositionally biased region" description="Basic and acidic residues" evidence="1">
    <location>
        <begin position="91"/>
        <end position="100"/>
    </location>
</feature>
<comment type="caution">
    <text evidence="2">The sequence shown here is derived from an EMBL/GenBank/DDBJ whole genome shotgun (WGS) entry which is preliminary data.</text>
</comment>
<name>A0A843TJF4_COLES</name>
<evidence type="ECO:0000256" key="1">
    <source>
        <dbReference type="SAM" id="MobiDB-lite"/>
    </source>
</evidence>
<sequence length="135" mass="15335">MWDKLKLTYEEIPTTDEIPTDAQVFKETRQKAITPSSLTVATQGEQQEAPQEVILPHEEEEIKEEPQIEGEPHIFFKKDISEEMSTEEASSDEKAEDKAHKIQVTSQETSSVNNSSDKNLEDLTNNMSKVKSNKI</sequence>
<evidence type="ECO:0000313" key="2">
    <source>
        <dbReference type="EMBL" id="MQL72542.1"/>
    </source>
</evidence>
<keyword evidence="3" id="KW-1185">Reference proteome</keyword>
<organism evidence="2 3">
    <name type="scientific">Colocasia esculenta</name>
    <name type="common">Wild taro</name>
    <name type="synonym">Arum esculentum</name>
    <dbReference type="NCBI Taxonomy" id="4460"/>
    <lineage>
        <taxon>Eukaryota</taxon>
        <taxon>Viridiplantae</taxon>
        <taxon>Streptophyta</taxon>
        <taxon>Embryophyta</taxon>
        <taxon>Tracheophyta</taxon>
        <taxon>Spermatophyta</taxon>
        <taxon>Magnoliopsida</taxon>
        <taxon>Liliopsida</taxon>
        <taxon>Araceae</taxon>
        <taxon>Aroideae</taxon>
        <taxon>Colocasieae</taxon>
        <taxon>Colocasia</taxon>
    </lineage>
</organism>
<accession>A0A843TJF4</accession>